<keyword evidence="1" id="KW-1133">Transmembrane helix</keyword>
<protein>
    <submittedName>
        <fullName evidence="2">Lantibiotic immunity ABC transporter MutG family permease subunit</fullName>
    </submittedName>
</protein>
<sequence>MILWRHLVADIQKVKHTAFLWAHLIAPLVGSGLFLAYISGRASKPLNTYSNFLEAIGVILPLVISILCGIVASQEEKAGKFQVLLGSSIRRETNYISKLLFLMLGNIFAILLAVLTFVLGMKYILHIPNIPYLVFFQGAGWLIGSSVILYIIYLWVSFTFGLGASSLLGGLGLLVSALMITGLGDGIWKYIPWAWGVRFADTIGVLQLGDFNSNIKSAVRAEFEQGQIIFILLTIILFVVSIVWFRKWEGKKFYE</sequence>
<evidence type="ECO:0000256" key="1">
    <source>
        <dbReference type="SAM" id="Phobius"/>
    </source>
</evidence>
<dbReference type="NCBIfam" id="TIGR03733">
    <property type="entry name" value="lanti_perm_MutG"/>
    <property type="match status" value="1"/>
</dbReference>
<dbReference type="Pfam" id="PF12730">
    <property type="entry name" value="ABC2_membrane_4"/>
    <property type="match status" value="1"/>
</dbReference>
<evidence type="ECO:0000313" key="3">
    <source>
        <dbReference type="Proteomes" id="UP001220509"/>
    </source>
</evidence>
<dbReference type="AlphaFoldDB" id="A0AAX3M2Q7"/>
<keyword evidence="1" id="KW-0812">Transmembrane</keyword>
<keyword evidence="1" id="KW-0472">Membrane</keyword>
<evidence type="ECO:0000313" key="2">
    <source>
        <dbReference type="EMBL" id="WCT56183.1"/>
    </source>
</evidence>
<feature type="transmembrane region" description="Helical" evidence="1">
    <location>
        <begin position="228"/>
        <end position="245"/>
    </location>
</feature>
<dbReference type="KEGG" id="pka:PQ456_01250"/>
<dbReference type="InterPro" id="IPR022294">
    <property type="entry name" value="ABC-transptr_permeasesu"/>
</dbReference>
<dbReference type="Proteomes" id="UP001220509">
    <property type="component" value="Chromosome"/>
</dbReference>
<feature type="transmembrane region" description="Helical" evidence="1">
    <location>
        <begin position="132"/>
        <end position="156"/>
    </location>
</feature>
<dbReference type="RefSeq" id="WP_273614488.1">
    <property type="nucleotide sequence ID" value="NZ_CP117416.1"/>
</dbReference>
<reference evidence="2 3" key="1">
    <citation type="submission" date="2023-02" db="EMBL/GenBank/DDBJ databases">
        <title>Genome sequence of Paenibacillus kyungheensis KACC 18744.</title>
        <authorList>
            <person name="Kim S."/>
            <person name="Heo J."/>
            <person name="Kwon S.-W."/>
        </authorList>
    </citation>
    <scope>NUCLEOTIDE SEQUENCE [LARGE SCALE GENOMIC DNA]</scope>
    <source>
        <strain evidence="2 3">KACC 18744</strain>
    </source>
</reference>
<name>A0AAX3M2Q7_9BACL</name>
<feature type="transmembrane region" description="Helical" evidence="1">
    <location>
        <begin position="20"/>
        <end position="40"/>
    </location>
</feature>
<proteinExistence type="predicted"/>
<feature type="transmembrane region" description="Helical" evidence="1">
    <location>
        <begin position="52"/>
        <end position="72"/>
    </location>
</feature>
<dbReference type="EMBL" id="CP117416">
    <property type="protein sequence ID" value="WCT56183.1"/>
    <property type="molecule type" value="Genomic_DNA"/>
</dbReference>
<feature type="transmembrane region" description="Helical" evidence="1">
    <location>
        <begin position="162"/>
        <end position="183"/>
    </location>
</feature>
<keyword evidence="3" id="KW-1185">Reference proteome</keyword>
<gene>
    <name evidence="2" type="ORF">PQ456_01250</name>
</gene>
<dbReference type="CDD" id="cd21808">
    <property type="entry name" value="ABC-2_lan_permease_MutG"/>
    <property type="match status" value="1"/>
</dbReference>
<accession>A0AAX3M2Q7</accession>
<feature type="transmembrane region" description="Helical" evidence="1">
    <location>
        <begin position="99"/>
        <end position="120"/>
    </location>
</feature>
<organism evidence="2 3">
    <name type="scientific">Paenibacillus kyungheensis</name>
    <dbReference type="NCBI Taxonomy" id="1452732"/>
    <lineage>
        <taxon>Bacteria</taxon>
        <taxon>Bacillati</taxon>
        <taxon>Bacillota</taxon>
        <taxon>Bacilli</taxon>
        <taxon>Bacillales</taxon>
        <taxon>Paenibacillaceae</taxon>
        <taxon>Paenibacillus</taxon>
    </lineage>
</organism>